<dbReference type="AlphaFoldDB" id="A0A316ASA2"/>
<proteinExistence type="predicted"/>
<sequence length="203" mass="22200">MDPELITDPPMSELISSDSLSAGSHLGLGIGTEAIKIYEAIQGLKASQGVSYVNVVGNTSSDLESLVQRLPLYQYILLDEQKGTDTGVQLTLAEGRIAHIYLNNGVKLSQWPANQNGESAVRMGDKAEELYQKLVNIHSIKGYASKFERIMLLTKNLSTAYDPAMAGSSQWYFAYAPAPNLIEEVKINFDNGLVSAIVVNRYQ</sequence>
<gene>
    <name evidence="1" type="ORF">CLV98_101397</name>
</gene>
<dbReference type="Proteomes" id="UP000245880">
    <property type="component" value="Unassembled WGS sequence"/>
</dbReference>
<evidence type="ECO:0000313" key="1">
    <source>
        <dbReference type="EMBL" id="PWJ60216.1"/>
    </source>
</evidence>
<accession>A0A316ASA2</accession>
<evidence type="ECO:0000313" key="2">
    <source>
        <dbReference type="Proteomes" id="UP000245880"/>
    </source>
</evidence>
<reference evidence="1 2" key="1">
    <citation type="submission" date="2018-03" db="EMBL/GenBank/DDBJ databases">
        <title>Genomic Encyclopedia of Archaeal and Bacterial Type Strains, Phase II (KMG-II): from individual species to whole genera.</title>
        <authorList>
            <person name="Goeker M."/>
        </authorList>
    </citation>
    <scope>NUCLEOTIDE SEQUENCE [LARGE SCALE GENOMIC DNA]</scope>
    <source>
        <strain evidence="1 2">DSM 100346</strain>
    </source>
</reference>
<comment type="caution">
    <text evidence="1">The sequence shown here is derived from an EMBL/GenBank/DDBJ whole genome shotgun (WGS) entry which is preliminary data.</text>
</comment>
<keyword evidence="2" id="KW-1185">Reference proteome</keyword>
<organism evidence="1 2">
    <name type="scientific">Dyadobacter jejuensis</name>
    <dbReference type="NCBI Taxonomy" id="1082580"/>
    <lineage>
        <taxon>Bacteria</taxon>
        <taxon>Pseudomonadati</taxon>
        <taxon>Bacteroidota</taxon>
        <taxon>Cytophagia</taxon>
        <taxon>Cytophagales</taxon>
        <taxon>Spirosomataceae</taxon>
        <taxon>Dyadobacter</taxon>
    </lineage>
</organism>
<dbReference type="EMBL" id="QGDT01000001">
    <property type="protein sequence ID" value="PWJ60216.1"/>
    <property type="molecule type" value="Genomic_DNA"/>
</dbReference>
<name>A0A316ASA2_9BACT</name>
<protein>
    <submittedName>
        <fullName evidence="1">Uncharacterized protein</fullName>
    </submittedName>
</protein>